<dbReference type="PANTHER" id="PTHR46401">
    <property type="entry name" value="GLYCOSYLTRANSFERASE WBBK-RELATED"/>
    <property type="match status" value="1"/>
</dbReference>
<feature type="domain" description="Glycosyl transferase family 1" evidence="2">
    <location>
        <begin position="172"/>
        <end position="315"/>
    </location>
</feature>
<keyword evidence="3" id="KW-0328">Glycosyltransferase</keyword>
<sequence length="343" mass="39197">MYAKHRQRTQHLRVAHFQRKRSKTHFSVEGYFARVRECMESNINVTLHTAPFYSRGFFRRLGNVAWSLIHQADINHITGDITYLGIFLRKSRTVLTILDCQVLDRLQGWRRWIVVYLWFKIPVLRSQIVTVISAETKTKLLEFARVDESKIRIVPVSVSALYTPYPKPFETNLPRILQVGTKANKNIPRLLEALAGIPAQLTIIGPIDRALQANIDRLQIDVKNFVGLSDAELAEQYRAADLLAFVSTCEGFGMPIVEAQFVERPVLTSNCSSMPEVAGEGACLVDPFNVQSIRSGLRRIIDDGEYRERLIENGRINRDRFSKEQIAKQFAEIYLSLNGTYQG</sequence>
<dbReference type="EMBL" id="CP036318">
    <property type="protein sequence ID" value="QDV59329.1"/>
    <property type="molecule type" value="Genomic_DNA"/>
</dbReference>
<proteinExistence type="predicted"/>
<dbReference type="InterPro" id="IPR001296">
    <property type="entry name" value="Glyco_trans_1"/>
</dbReference>
<dbReference type="EC" id="2.4.1.250" evidence="3"/>
<dbReference type="Gene3D" id="3.40.50.2000">
    <property type="entry name" value="Glycogen Phosphorylase B"/>
    <property type="match status" value="2"/>
</dbReference>
<name>A0A518J1W3_9BACT</name>
<dbReference type="Pfam" id="PF00534">
    <property type="entry name" value="Glycos_transf_1"/>
    <property type="match status" value="1"/>
</dbReference>
<reference evidence="3 4" key="1">
    <citation type="submission" date="2019-02" db="EMBL/GenBank/DDBJ databases">
        <title>Deep-cultivation of Planctomycetes and their phenomic and genomic characterization uncovers novel biology.</title>
        <authorList>
            <person name="Wiegand S."/>
            <person name="Jogler M."/>
            <person name="Boedeker C."/>
            <person name="Pinto D."/>
            <person name="Vollmers J."/>
            <person name="Rivas-Marin E."/>
            <person name="Kohn T."/>
            <person name="Peeters S.H."/>
            <person name="Heuer A."/>
            <person name="Rast P."/>
            <person name="Oberbeckmann S."/>
            <person name="Bunk B."/>
            <person name="Jeske O."/>
            <person name="Meyerdierks A."/>
            <person name="Storesund J.E."/>
            <person name="Kallscheuer N."/>
            <person name="Luecker S."/>
            <person name="Lage O.M."/>
            <person name="Pohl T."/>
            <person name="Merkel B.J."/>
            <person name="Hornburger P."/>
            <person name="Mueller R.-W."/>
            <person name="Bruemmer F."/>
            <person name="Labrenz M."/>
            <person name="Spormann A.M."/>
            <person name="Op den Camp H."/>
            <person name="Overmann J."/>
            <person name="Amann R."/>
            <person name="Jetten M.S.M."/>
            <person name="Mascher T."/>
            <person name="Medema M.H."/>
            <person name="Devos D.P."/>
            <person name="Kaster A.-K."/>
            <person name="Ovreas L."/>
            <person name="Rohde M."/>
            <person name="Galperin M.Y."/>
            <person name="Jogler C."/>
        </authorList>
    </citation>
    <scope>NUCLEOTIDE SEQUENCE [LARGE SCALE GENOMIC DNA]</scope>
    <source>
        <strain evidence="3 4">Mal33</strain>
    </source>
</reference>
<accession>A0A518J1W3</accession>
<evidence type="ECO:0000256" key="1">
    <source>
        <dbReference type="ARBA" id="ARBA00022679"/>
    </source>
</evidence>
<evidence type="ECO:0000313" key="4">
    <source>
        <dbReference type="Proteomes" id="UP000316770"/>
    </source>
</evidence>
<dbReference type="AlphaFoldDB" id="A0A518J1W3"/>
<gene>
    <name evidence="3" type="primary">mshA_6</name>
    <name evidence="3" type="ORF">Mal33_53570</name>
</gene>
<evidence type="ECO:0000259" key="2">
    <source>
        <dbReference type="Pfam" id="PF00534"/>
    </source>
</evidence>
<keyword evidence="1 3" id="KW-0808">Transferase</keyword>
<dbReference type="PANTHER" id="PTHR46401:SF2">
    <property type="entry name" value="GLYCOSYLTRANSFERASE WBBK-RELATED"/>
    <property type="match status" value="1"/>
</dbReference>
<organism evidence="3 4">
    <name type="scientific">Rosistilla oblonga</name>
    <dbReference type="NCBI Taxonomy" id="2527990"/>
    <lineage>
        <taxon>Bacteria</taxon>
        <taxon>Pseudomonadati</taxon>
        <taxon>Planctomycetota</taxon>
        <taxon>Planctomycetia</taxon>
        <taxon>Pirellulales</taxon>
        <taxon>Pirellulaceae</taxon>
        <taxon>Rosistilla</taxon>
    </lineage>
</organism>
<keyword evidence="4" id="KW-1185">Reference proteome</keyword>
<dbReference type="RefSeq" id="WP_145290700.1">
    <property type="nucleotide sequence ID" value="NZ_CP036318.1"/>
</dbReference>
<evidence type="ECO:0000313" key="3">
    <source>
        <dbReference type="EMBL" id="QDV59329.1"/>
    </source>
</evidence>
<dbReference type="SUPFAM" id="SSF53756">
    <property type="entry name" value="UDP-Glycosyltransferase/glycogen phosphorylase"/>
    <property type="match status" value="1"/>
</dbReference>
<dbReference type="GO" id="GO:0102710">
    <property type="term" value="F:D-inositol-3-phosphate glycosyltransferase activity"/>
    <property type="evidence" value="ECO:0007669"/>
    <property type="project" value="UniProtKB-EC"/>
</dbReference>
<protein>
    <submittedName>
        <fullName evidence="3">D-inositol 3-phosphate glycosyltransferase</fullName>
        <ecNumber evidence="3">2.4.1.250</ecNumber>
    </submittedName>
</protein>
<dbReference type="Proteomes" id="UP000316770">
    <property type="component" value="Chromosome"/>
</dbReference>
<dbReference type="CDD" id="cd03809">
    <property type="entry name" value="GT4_MtfB-like"/>
    <property type="match status" value="1"/>
</dbReference>